<name>A0ABX1XBZ2_9BACL</name>
<dbReference type="InterPro" id="IPR008979">
    <property type="entry name" value="Galactose-bd-like_sf"/>
</dbReference>
<dbReference type="RefSeq" id="WP_171632156.1">
    <property type="nucleotide sequence ID" value="NZ_WHNY01000060.1"/>
</dbReference>
<dbReference type="Pfam" id="PF02368">
    <property type="entry name" value="Big_2"/>
    <property type="match status" value="1"/>
</dbReference>
<proteinExistence type="inferred from homology"/>
<dbReference type="Pfam" id="PF08124">
    <property type="entry name" value="Lyase_8_N"/>
    <property type="match status" value="1"/>
</dbReference>
<dbReference type="Gene3D" id="3.30.1920.20">
    <property type="match status" value="1"/>
</dbReference>
<dbReference type="InterPro" id="IPR038970">
    <property type="entry name" value="Lyase_8"/>
</dbReference>
<dbReference type="InterPro" id="IPR004103">
    <property type="entry name" value="Lyase_8_C"/>
</dbReference>
<dbReference type="Gene3D" id="2.60.40.1080">
    <property type="match status" value="1"/>
</dbReference>
<dbReference type="Gene3D" id="2.60.120.260">
    <property type="entry name" value="Galactose-binding domain-like"/>
    <property type="match status" value="1"/>
</dbReference>
<dbReference type="InterPro" id="IPR011071">
    <property type="entry name" value="Lyase_8-like_C"/>
</dbReference>
<dbReference type="NCBIfam" id="NF047446">
    <property type="entry name" value="barrel_OmpL47"/>
    <property type="match status" value="1"/>
</dbReference>
<dbReference type="Pfam" id="PF02884">
    <property type="entry name" value="Lyase_8_C"/>
    <property type="match status" value="1"/>
</dbReference>
<evidence type="ECO:0000259" key="5">
    <source>
        <dbReference type="SMART" id="SM00635"/>
    </source>
</evidence>
<dbReference type="InterPro" id="IPR054563">
    <property type="entry name" value="HylB-like_N"/>
</dbReference>
<evidence type="ECO:0000313" key="6">
    <source>
        <dbReference type="EMBL" id="NOU65967.1"/>
    </source>
</evidence>
<keyword evidence="2 4" id="KW-0732">Signal</keyword>
<dbReference type="SUPFAM" id="SSF48230">
    <property type="entry name" value="Chondroitin AC/alginate lyase"/>
    <property type="match status" value="1"/>
</dbReference>
<accession>A0ABX1XBZ2</accession>
<dbReference type="Pfam" id="PF02278">
    <property type="entry name" value="Lyase_8"/>
    <property type="match status" value="1"/>
</dbReference>
<gene>
    <name evidence="6" type="ORF">GC096_18175</name>
</gene>
<keyword evidence="3 6" id="KW-0456">Lyase</keyword>
<dbReference type="SMART" id="SM00635">
    <property type="entry name" value="BID_2"/>
    <property type="match status" value="1"/>
</dbReference>
<dbReference type="EMBL" id="WHNY01000060">
    <property type="protein sequence ID" value="NOU65967.1"/>
    <property type="molecule type" value="Genomic_DNA"/>
</dbReference>
<evidence type="ECO:0000256" key="1">
    <source>
        <dbReference type="ARBA" id="ARBA00006699"/>
    </source>
</evidence>
<evidence type="ECO:0000256" key="2">
    <source>
        <dbReference type="ARBA" id="ARBA00022729"/>
    </source>
</evidence>
<dbReference type="Pfam" id="PF22637">
    <property type="entry name" value="CBM_4_9_1"/>
    <property type="match status" value="1"/>
</dbReference>
<reference evidence="6 7" key="1">
    <citation type="submission" date="2019-10" db="EMBL/GenBank/DDBJ databases">
        <title>Description of Paenibacillus humi sp. nov.</title>
        <authorList>
            <person name="Carlier A."/>
            <person name="Qi S."/>
        </authorList>
    </citation>
    <scope>NUCLEOTIDE SEQUENCE [LARGE SCALE GENOMIC DNA]</scope>
    <source>
        <strain evidence="6 7">LMG 31461</strain>
    </source>
</reference>
<dbReference type="GO" id="GO:0016829">
    <property type="term" value="F:lyase activity"/>
    <property type="evidence" value="ECO:0007669"/>
    <property type="project" value="UniProtKB-KW"/>
</dbReference>
<evidence type="ECO:0000256" key="4">
    <source>
        <dbReference type="SAM" id="SignalP"/>
    </source>
</evidence>
<dbReference type="CDD" id="cd01083">
    <property type="entry name" value="GAG_Lyase"/>
    <property type="match status" value="1"/>
</dbReference>
<dbReference type="Gene3D" id="2.60.220.10">
    <property type="entry name" value="Polysaccharide lyase family 8-like, C-terminal"/>
    <property type="match status" value="1"/>
</dbReference>
<evidence type="ECO:0000313" key="7">
    <source>
        <dbReference type="Proteomes" id="UP000653578"/>
    </source>
</evidence>
<dbReference type="PANTHER" id="PTHR38481:SF1">
    <property type="entry name" value="HYALURONATE LYASE"/>
    <property type="match status" value="1"/>
</dbReference>
<feature type="chain" id="PRO_5047386673" evidence="4">
    <location>
        <begin position="25"/>
        <end position="1308"/>
    </location>
</feature>
<keyword evidence="7" id="KW-1185">Reference proteome</keyword>
<comment type="caution">
    <text evidence="6">The sequence shown here is derived from an EMBL/GenBank/DDBJ whole genome shotgun (WGS) entry which is preliminary data.</text>
</comment>
<dbReference type="SUPFAM" id="SSF49785">
    <property type="entry name" value="Galactose-binding domain-like"/>
    <property type="match status" value="1"/>
</dbReference>
<dbReference type="InterPro" id="IPR008964">
    <property type="entry name" value="Invasin/intimin_cell_adhesion"/>
</dbReference>
<dbReference type="InterPro" id="IPR014718">
    <property type="entry name" value="GH-type_carb-bd"/>
</dbReference>
<sequence length="1308" mass="141521">MKKVKKKVSMLLAANLLFSVVASSVPFFESATKQAEAATVNLMTNGSFEQATTATDANWSSASAPVGWGLWIPTGSGKAPNKTVNVTLDMTTAHEGTKSVLVDAFATSRVSINQTVTPVTAGKSYRLKMWLKTENVTGTGAYFRTQFYNASKVGDGPSTPKLLGTNDWKMQQVFMTIPTNATKLVIEPFLETGMGKVWFDEVSLEEYNGVTGIVLDPSAISMTKDTMTTLTAVLTPTNAVDRTVMWSSSNPSAVTVDSNGNVTAVGVGTATITVATPDGTISAQCTINVESAEMGAAYNALRQKWNDKLTGGALFNPADPDMAANLTKLADSVSNAAQIGLWDTLIKAGNRTNLWSDLTSTTDSSQISTAYARLKTMALAYSMPGTPLYQSTALRDDIVSAMEWMYTNRYNENKNPYGNWWDWEIGVPQTLNDLIVLMYGQLTQGQITKFIKPIDKFCPDPKVGSVLGVKGSKMTGANLLDKALVVTVRGVIGKNSAKIIQGRDVMGPEFVYADHGDGVYEDGSLVQHTNIAYTAGYGAVWLSRAADMTFLLNGSPWPVTDPNVNNVYQWVSDTFEPVIYKGLYMDMVNGRGMSRQASGSARGTITTLLRLAEGAPADVALSIKRMAMEWILSDTTYTNYFDGLSIYDLSLVKNLLNDASIQPRGELLKNQVFSGMDRVVHLREGYGFGISMFSNRISAFEKGNNENLKGWYTGIGMTYLYDQDLGQYRNDFWPTVDSFRLPGTTTNGSGKGVTPGEWTSYMNAKEWVGGSTIDGLYGASGMDFSLAKVTGSDLQGKKSWFMFDDEIVALGAGISSNSAGPQPVETIIDNRKLSDAGDNVLTVNGAAKTSQLGWSENMENVKWAHLAGNMPGTDMGYYFPEATSVYGLREARTGKWSDINSGQSATPITRNYMSLAFEHGATPSNAAYSYVMLPHKDTAATQLYSNAPDVEVVSNTTDVHAVREKKLGITAANFWNPGTVDFISAQNPSSVMVKESETELTVAVSDPTQKQSAITLELNKAALSLVRSDDTVKVLQTLPTLKLQINVAGSVGKTHAVTFKKDTTAPNTIDNAKPDWQRNAQTVILTASDEGSGVQKMFYRLDGGTFTEGNSVTIAEDGVHEVQYYSVDNAGNQESVQTAIVKIDVSTPIIVPTVSMVVYWTAGGSLNFDISDPVSGIAGKSLQLNGKEVSLPYTFSPLSLTIGDHAVVVTASDKAGNETRSSYTLKVVMDVGHLDELVRYAYQQGWITNQGIYNSLLAMIDALQKHLNQTQDQQAFKALENHIRAQSGKKIEAAFAERLLNAIAFLKS</sequence>
<dbReference type="InterPro" id="IPR003159">
    <property type="entry name" value="Lyase_8_central_dom"/>
</dbReference>
<dbReference type="SUPFAM" id="SSF74650">
    <property type="entry name" value="Galactose mutarotase-like"/>
    <property type="match status" value="1"/>
</dbReference>
<dbReference type="Gene3D" id="1.50.10.100">
    <property type="entry name" value="Chondroitin AC/alginate lyase"/>
    <property type="match status" value="1"/>
</dbReference>
<dbReference type="SUPFAM" id="SSF49863">
    <property type="entry name" value="Hyaluronate lyase-like, C-terminal domain"/>
    <property type="match status" value="1"/>
</dbReference>
<dbReference type="InterPro" id="IPR012970">
    <property type="entry name" value="Lyase_8_alpha_N"/>
</dbReference>
<protein>
    <submittedName>
        <fullName evidence="6">Hyaluronate lyase</fullName>
    </submittedName>
</protein>
<dbReference type="PANTHER" id="PTHR38481">
    <property type="entry name" value="HYALURONATE LYASE"/>
    <property type="match status" value="1"/>
</dbReference>
<dbReference type="InterPro" id="IPR008929">
    <property type="entry name" value="Chondroitin_lyas"/>
</dbReference>
<feature type="signal peptide" evidence="4">
    <location>
        <begin position="1"/>
        <end position="24"/>
    </location>
</feature>
<dbReference type="InterPro" id="IPR011013">
    <property type="entry name" value="Gal_mutarotase_sf_dom"/>
</dbReference>
<dbReference type="SUPFAM" id="SSF49373">
    <property type="entry name" value="Invasin/intimin cell-adhesion fragments"/>
    <property type="match status" value="1"/>
</dbReference>
<organism evidence="6 7">
    <name type="scientific">Paenibacillus plantarum</name>
    <dbReference type="NCBI Taxonomy" id="2654975"/>
    <lineage>
        <taxon>Bacteria</taxon>
        <taxon>Bacillati</taxon>
        <taxon>Bacillota</taxon>
        <taxon>Bacilli</taxon>
        <taxon>Bacillales</taxon>
        <taxon>Paenibacillaceae</taxon>
        <taxon>Paenibacillus</taxon>
    </lineage>
</organism>
<dbReference type="Gene3D" id="2.70.98.10">
    <property type="match status" value="1"/>
</dbReference>
<dbReference type="Proteomes" id="UP000653578">
    <property type="component" value="Unassembled WGS sequence"/>
</dbReference>
<evidence type="ECO:0000256" key="3">
    <source>
        <dbReference type="ARBA" id="ARBA00023239"/>
    </source>
</evidence>
<dbReference type="InterPro" id="IPR058094">
    <property type="entry name" value="Ig-like_OmpL47-like"/>
</dbReference>
<dbReference type="InterPro" id="IPR003343">
    <property type="entry name" value="Big_2"/>
</dbReference>
<comment type="similarity">
    <text evidence="1">Belongs to the polysaccharide lyase 8 family.</text>
</comment>
<feature type="domain" description="BIG2" evidence="5">
    <location>
        <begin position="209"/>
        <end position="286"/>
    </location>
</feature>